<evidence type="ECO:0000313" key="7">
    <source>
        <dbReference type="Proteomes" id="UP000636004"/>
    </source>
</evidence>
<accession>A0A918VER2</accession>
<dbReference type="Gene3D" id="1.10.10.10">
    <property type="entry name" value="Winged helix-like DNA-binding domain superfamily/Winged helix DNA-binding domain"/>
    <property type="match status" value="1"/>
</dbReference>
<name>A0A918VER2_9FLAO</name>
<evidence type="ECO:0000256" key="4">
    <source>
        <dbReference type="ARBA" id="ARBA00023163"/>
    </source>
</evidence>
<evidence type="ECO:0000256" key="2">
    <source>
        <dbReference type="ARBA" id="ARBA00023015"/>
    </source>
</evidence>
<dbReference type="InterPro" id="IPR000847">
    <property type="entry name" value="LysR_HTH_N"/>
</dbReference>
<dbReference type="PANTHER" id="PTHR30346">
    <property type="entry name" value="TRANSCRIPTIONAL DUAL REGULATOR HCAR-RELATED"/>
    <property type="match status" value="1"/>
</dbReference>
<dbReference type="GO" id="GO:0003677">
    <property type="term" value="F:DNA binding"/>
    <property type="evidence" value="ECO:0007669"/>
    <property type="project" value="UniProtKB-KW"/>
</dbReference>
<dbReference type="InterPro" id="IPR036390">
    <property type="entry name" value="WH_DNA-bd_sf"/>
</dbReference>
<proteinExistence type="inferred from homology"/>
<dbReference type="GO" id="GO:0003700">
    <property type="term" value="F:DNA-binding transcription factor activity"/>
    <property type="evidence" value="ECO:0007669"/>
    <property type="project" value="InterPro"/>
</dbReference>
<dbReference type="PROSITE" id="PS50931">
    <property type="entry name" value="HTH_LYSR"/>
    <property type="match status" value="1"/>
</dbReference>
<dbReference type="FunFam" id="1.10.10.10:FF:000001">
    <property type="entry name" value="LysR family transcriptional regulator"/>
    <property type="match status" value="1"/>
</dbReference>
<organism evidence="6 7">
    <name type="scientific">Algibacter mikhailovii</name>
    <dbReference type="NCBI Taxonomy" id="425498"/>
    <lineage>
        <taxon>Bacteria</taxon>
        <taxon>Pseudomonadati</taxon>
        <taxon>Bacteroidota</taxon>
        <taxon>Flavobacteriia</taxon>
        <taxon>Flavobacteriales</taxon>
        <taxon>Flavobacteriaceae</taxon>
        <taxon>Algibacter</taxon>
    </lineage>
</organism>
<dbReference type="PANTHER" id="PTHR30346:SF0">
    <property type="entry name" value="HCA OPERON TRANSCRIPTIONAL ACTIVATOR HCAR"/>
    <property type="match status" value="1"/>
</dbReference>
<reference evidence="6" key="1">
    <citation type="journal article" date="2014" name="Int. J. Syst. Evol. Microbiol.">
        <title>Complete genome sequence of Corynebacterium casei LMG S-19264T (=DSM 44701T), isolated from a smear-ripened cheese.</title>
        <authorList>
            <consortium name="US DOE Joint Genome Institute (JGI-PGF)"/>
            <person name="Walter F."/>
            <person name="Albersmeier A."/>
            <person name="Kalinowski J."/>
            <person name="Ruckert C."/>
        </authorList>
    </citation>
    <scope>NUCLEOTIDE SEQUENCE</scope>
    <source>
        <strain evidence="6">KCTC 12710</strain>
    </source>
</reference>
<dbReference type="SUPFAM" id="SSF46785">
    <property type="entry name" value="Winged helix' DNA-binding domain"/>
    <property type="match status" value="1"/>
</dbReference>
<evidence type="ECO:0000256" key="1">
    <source>
        <dbReference type="ARBA" id="ARBA00009437"/>
    </source>
</evidence>
<keyword evidence="2" id="KW-0805">Transcription regulation</keyword>
<gene>
    <name evidence="6" type="ORF">GCM10007028_32990</name>
</gene>
<feature type="domain" description="HTH lysR-type" evidence="5">
    <location>
        <begin position="8"/>
        <end position="65"/>
    </location>
</feature>
<keyword evidence="7" id="KW-1185">Reference proteome</keyword>
<dbReference type="GO" id="GO:0032993">
    <property type="term" value="C:protein-DNA complex"/>
    <property type="evidence" value="ECO:0007669"/>
    <property type="project" value="TreeGrafter"/>
</dbReference>
<dbReference type="SUPFAM" id="SSF53850">
    <property type="entry name" value="Periplasmic binding protein-like II"/>
    <property type="match status" value="1"/>
</dbReference>
<dbReference type="PRINTS" id="PR00039">
    <property type="entry name" value="HTHLYSR"/>
</dbReference>
<dbReference type="EMBL" id="BMWZ01000009">
    <property type="protein sequence ID" value="GGZ91953.1"/>
    <property type="molecule type" value="Genomic_DNA"/>
</dbReference>
<dbReference type="Proteomes" id="UP000636004">
    <property type="component" value="Unassembled WGS sequence"/>
</dbReference>
<protein>
    <submittedName>
        <fullName evidence="6">LysR family transcriptional regulator</fullName>
    </submittedName>
</protein>
<reference evidence="6" key="2">
    <citation type="submission" date="2020-09" db="EMBL/GenBank/DDBJ databases">
        <authorList>
            <person name="Sun Q."/>
            <person name="Kim S."/>
        </authorList>
    </citation>
    <scope>NUCLEOTIDE SEQUENCE</scope>
    <source>
        <strain evidence="6">KCTC 12710</strain>
    </source>
</reference>
<dbReference type="Pfam" id="PF00126">
    <property type="entry name" value="HTH_1"/>
    <property type="match status" value="1"/>
</dbReference>
<sequence length="301" mass="34643">MITMSNQIELRHLSYFLAVAKELHFRKAAEKLYISQPGLSRQIKQMEAELDVVLLERNNRNVRLTKAGEYLQKELEATLENLYAVLANAKRIGEGIEGDLNFGYVGSAMQNIIPNLLIQIRNEYPKTHFNLKEMDNQKQIDSLQNQDIDIGFVRLERVPKNLVLCPILEDSFSLVLPQNHALNKSNFKDLSELKNEPFIMFDPSYSPNYHQKIMQIFDYFGFTPIVYHKTVHATSIYKLIELGFGISIVPSSLQIDSTSKVKFIDLDRIPQRTTLSAVWNKNNKNPILPKILQFVTDLKTS</sequence>
<dbReference type="Gene3D" id="3.40.190.10">
    <property type="entry name" value="Periplasmic binding protein-like II"/>
    <property type="match status" value="2"/>
</dbReference>
<dbReference type="AlphaFoldDB" id="A0A918VER2"/>
<keyword evidence="4" id="KW-0804">Transcription</keyword>
<evidence type="ECO:0000259" key="5">
    <source>
        <dbReference type="PROSITE" id="PS50931"/>
    </source>
</evidence>
<evidence type="ECO:0000313" key="6">
    <source>
        <dbReference type="EMBL" id="GGZ91953.1"/>
    </source>
</evidence>
<dbReference type="InterPro" id="IPR005119">
    <property type="entry name" value="LysR_subst-bd"/>
</dbReference>
<dbReference type="InterPro" id="IPR036388">
    <property type="entry name" value="WH-like_DNA-bd_sf"/>
</dbReference>
<keyword evidence="3" id="KW-0238">DNA-binding</keyword>
<comment type="caution">
    <text evidence="6">The sequence shown here is derived from an EMBL/GenBank/DDBJ whole genome shotgun (WGS) entry which is preliminary data.</text>
</comment>
<evidence type="ECO:0000256" key="3">
    <source>
        <dbReference type="ARBA" id="ARBA00023125"/>
    </source>
</evidence>
<comment type="similarity">
    <text evidence="1">Belongs to the LysR transcriptional regulatory family.</text>
</comment>
<dbReference type="Pfam" id="PF03466">
    <property type="entry name" value="LysR_substrate"/>
    <property type="match status" value="1"/>
</dbReference>